<comment type="caution">
    <text evidence="1">The sequence shown here is derived from an EMBL/GenBank/DDBJ whole genome shotgun (WGS) entry which is preliminary data.</text>
</comment>
<dbReference type="EMBL" id="JBJJXI010000051">
    <property type="protein sequence ID" value="KAL3400567.1"/>
    <property type="molecule type" value="Genomic_DNA"/>
</dbReference>
<organism evidence="1 2">
    <name type="scientific">Trichogramma kaykai</name>
    <dbReference type="NCBI Taxonomy" id="54128"/>
    <lineage>
        <taxon>Eukaryota</taxon>
        <taxon>Metazoa</taxon>
        <taxon>Ecdysozoa</taxon>
        <taxon>Arthropoda</taxon>
        <taxon>Hexapoda</taxon>
        <taxon>Insecta</taxon>
        <taxon>Pterygota</taxon>
        <taxon>Neoptera</taxon>
        <taxon>Endopterygota</taxon>
        <taxon>Hymenoptera</taxon>
        <taxon>Apocrita</taxon>
        <taxon>Proctotrupomorpha</taxon>
        <taxon>Chalcidoidea</taxon>
        <taxon>Trichogrammatidae</taxon>
        <taxon>Trichogramma</taxon>
    </lineage>
</organism>
<keyword evidence="2" id="KW-1185">Reference proteome</keyword>
<evidence type="ECO:0000313" key="2">
    <source>
        <dbReference type="Proteomes" id="UP001627154"/>
    </source>
</evidence>
<dbReference type="Proteomes" id="UP001627154">
    <property type="component" value="Unassembled WGS sequence"/>
</dbReference>
<protein>
    <submittedName>
        <fullName evidence="1">Uncharacterized protein</fullName>
    </submittedName>
</protein>
<proteinExistence type="predicted"/>
<dbReference type="AlphaFoldDB" id="A0ABD2X5J8"/>
<reference evidence="1 2" key="1">
    <citation type="journal article" date="2024" name="bioRxiv">
        <title>A reference genome for Trichogramma kaykai: A tiny desert-dwelling parasitoid wasp with competing sex-ratio distorters.</title>
        <authorList>
            <person name="Culotta J."/>
            <person name="Lindsey A.R."/>
        </authorList>
    </citation>
    <scope>NUCLEOTIDE SEQUENCE [LARGE SCALE GENOMIC DNA]</scope>
    <source>
        <strain evidence="1 2">KSX58</strain>
    </source>
</reference>
<accession>A0ABD2X5J8</accession>
<gene>
    <name evidence="1" type="ORF">TKK_006407</name>
</gene>
<sequence>MCTSAEVASWPLSQEKFSVLCIARFHLWIDQPIPTPEHKDSFCKIVAIAAACQVVPEGCITWKYFKMFLAYEIYSEIKDKEYEPRKQVNFKISKWAYDVINTWQLQLMAKNVSYLVQVEIGTTRYQFMYEVILEFIPFAVGNTCEGSEDLSPEGLVRTPPRDFRKLLKKILKKLSSCNASITAQQMVDIIAKLSSTELSLAQVEVVPVEKVTVELSLRIKSLRNSTTSLPVNRDLFAQKIALMVALPLDTQTQWSDFSLYTAWELFLQLRSLDYEPDKDYWINLHYTTDKVNEEALLNNVTSYFCATFSIPMIKKIFEFTYELKYVYHPTAIPIAENVSLALEVPLTRLNKPPPLFRRVVNEIKAEKFHFTRHGCSVNMNDLAEVVFQKCPRKYNHSLFKNAYLSIVITHTAWNVR</sequence>
<name>A0ABD2X5J8_9HYME</name>
<evidence type="ECO:0000313" key="1">
    <source>
        <dbReference type="EMBL" id="KAL3400567.1"/>
    </source>
</evidence>